<reference evidence="1 2" key="1">
    <citation type="submission" date="2024-03" db="EMBL/GenBank/DDBJ databases">
        <title>Human intestinal bacterial collection.</title>
        <authorList>
            <person name="Pauvert C."/>
            <person name="Hitch T.C.A."/>
            <person name="Clavel T."/>
        </authorList>
    </citation>
    <scope>NUCLEOTIDE SEQUENCE [LARGE SCALE GENOMIC DNA]</scope>
    <source>
        <strain evidence="1 2">CLA-AA-H255</strain>
    </source>
</reference>
<dbReference type="InterPro" id="IPR008928">
    <property type="entry name" value="6-hairpin_glycosidase_sf"/>
</dbReference>
<proteinExistence type="predicted"/>
<dbReference type="InterPro" id="IPR012341">
    <property type="entry name" value="6hp_glycosidase-like_sf"/>
</dbReference>
<gene>
    <name evidence="1" type="ORF">WMO14_05335</name>
</gene>
<dbReference type="Gene3D" id="1.50.10.10">
    <property type="match status" value="1"/>
</dbReference>
<accession>A0ABV1BW79</accession>
<comment type="caution">
    <text evidence="1">The sequence shown here is derived from an EMBL/GenBank/DDBJ whole genome shotgun (WGS) entry which is preliminary data.</text>
</comment>
<keyword evidence="2" id="KW-1185">Reference proteome</keyword>
<dbReference type="PANTHER" id="PTHR11051:SF8">
    <property type="entry name" value="PROTEIN-GLUCOSYLGALACTOSYLHYDROXYLYSINE GLUCOSIDASE"/>
    <property type="match status" value="1"/>
</dbReference>
<evidence type="ECO:0008006" key="3">
    <source>
        <dbReference type="Google" id="ProtNLM"/>
    </source>
</evidence>
<name>A0ABV1BW79_9FIRM</name>
<dbReference type="EMBL" id="JBBMER010000003">
    <property type="protein sequence ID" value="MEQ2379300.1"/>
    <property type="molecule type" value="Genomic_DNA"/>
</dbReference>
<dbReference type="PANTHER" id="PTHR11051">
    <property type="entry name" value="GLYCOSYL HYDROLASE-RELATED"/>
    <property type="match status" value="1"/>
</dbReference>
<protein>
    <recommendedName>
        <fullName evidence="3">Glycoside hydrolase family 65</fullName>
    </recommendedName>
</protein>
<organism evidence="1 2">
    <name type="scientific">[Lactobacillus] rogosae</name>
    <dbReference type="NCBI Taxonomy" id="706562"/>
    <lineage>
        <taxon>Bacteria</taxon>
        <taxon>Bacillati</taxon>
        <taxon>Bacillota</taxon>
        <taxon>Clostridia</taxon>
        <taxon>Lachnospirales</taxon>
        <taxon>Lachnospiraceae</taxon>
        <taxon>Lachnospira</taxon>
    </lineage>
</organism>
<dbReference type="SUPFAM" id="SSF48208">
    <property type="entry name" value="Six-hairpin glycosidases"/>
    <property type="match status" value="1"/>
</dbReference>
<evidence type="ECO:0000313" key="2">
    <source>
        <dbReference type="Proteomes" id="UP001442364"/>
    </source>
</evidence>
<sequence length="730" mass="82859">MNNTHTYCNAQRPDARQGTVTTNTDNKLINRLDIIASFNPHLTDINPQSPLSVGNGRFCYTADITGMQTLYEEYSAETPLCTMAEWGWHTKKADNEKGFYTLDDVRMTPYNYCKRTVTYPRVKYEGNEAAYDWVRQNPHKFNLAKIGLYFHNEPIKAGSIYCINQTLDITTGILKSSFRLNVNSNNNVRTLNNIAADNINTNAIIDNLITVYTVCDDNSDTVAFYISSGLLQCGLSVNIAFPYASCDITGSDWNNTDGHSNFLNASHIHRQIDDTAYYVNFNINGTGTSQHTANNSTITSDSNVTINKCNNSAAATIKSNGIHSYNITTTDDELNMSVNFNKSIYTPATYDTIAGNSRHFWHNYWTTGKFLNSDNKELMRRVILSQYLLVINDSGYIPPAETGLTCNSWYGKAHLEMHYWHMAWAPLWGHPELLTRSFDWYIDILDEAKKNASRNGYKGARWTKMVSYTGSDCPSKIAPLLVWQQPHIINMLQIVIDNNTSDDFDVKAYMSKYWILVKETAVFIADYLVYDPMSDIYNIEAPVIPVQERHLPEDTRNPIFELAYFRYGLLIAAKWAYELGFTDEASQWHNIAMHIAPLPINDDVYIAHSNCPDTFTNKAIDHPLMLQIYGMLDGYGAEDIVDKDIYRNTLMKVIDVWDYSTLWGWDFAVIAMAAHKLGLDDIALEQLLINSPKNDYVESGNNRQNSRKDLPLYLPGNGSLLLAAARIFNI</sequence>
<dbReference type="Proteomes" id="UP001442364">
    <property type="component" value="Unassembled WGS sequence"/>
</dbReference>
<dbReference type="RefSeq" id="WP_055173960.1">
    <property type="nucleotide sequence ID" value="NZ_DAWECI010000009.1"/>
</dbReference>
<evidence type="ECO:0000313" key="1">
    <source>
        <dbReference type="EMBL" id="MEQ2379300.1"/>
    </source>
</evidence>